<feature type="transmembrane region" description="Helical" evidence="7">
    <location>
        <begin position="471"/>
        <end position="490"/>
    </location>
</feature>
<dbReference type="KEGG" id="ttf:THTE_3650"/>
<dbReference type="Pfam" id="PF01566">
    <property type="entry name" value="Nramp"/>
    <property type="match status" value="1"/>
</dbReference>
<feature type="transmembrane region" description="Helical" evidence="7">
    <location>
        <begin position="55"/>
        <end position="76"/>
    </location>
</feature>
<organism evidence="8 9">
    <name type="scientific">Thermogutta terrifontis</name>
    <dbReference type="NCBI Taxonomy" id="1331910"/>
    <lineage>
        <taxon>Bacteria</taxon>
        <taxon>Pseudomonadati</taxon>
        <taxon>Planctomycetota</taxon>
        <taxon>Planctomycetia</taxon>
        <taxon>Pirellulales</taxon>
        <taxon>Thermoguttaceae</taxon>
        <taxon>Thermogutta</taxon>
    </lineage>
</organism>
<dbReference type="Proteomes" id="UP000215086">
    <property type="component" value="Chromosome"/>
</dbReference>
<dbReference type="GO" id="GO:0005886">
    <property type="term" value="C:plasma membrane"/>
    <property type="evidence" value="ECO:0007669"/>
    <property type="project" value="TreeGrafter"/>
</dbReference>
<dbReference type="OrthoDB" id="236847at2"/>
<dbReference type="EMBL" id="CP018477">
    <property type="protein sequence ID" value="ASV76251.1"/>
    <property type="molecule type" value="Genomic_DNA"/>
</dbReference>
<evidence type="ECO:0000256" key="6">
    <source>
        <dbReference type="ARBA" id="ARBA00023136"/>
    </source>
</evidence>
<evidence type="ECO:0000256" key="1">
    <source>
        <dbReference type="ARBA" id="ARBA00004141"/>
    </source>
</evidence>
<evidence type="ECO:0000313" key="9">
    <source>
        <dbReference type="Proteomes" id="UP000215086"/>
    </source>
</evidence>
<feature type="transmembrane region" description="Helical" evidence="7">
    <location>
        <begin position="82"/>
        <end position="101"/>
    </location>
</feature>
<dbReference type="InterPro" id="IPR001046">
    <property type="entry name" value="NRAMP_fam"/>
</dbReference>
<evidence type="ECO:0000256" key="2">
    <source>
        <dbReference type="ARBA" id="ARBA00022448"/>
    </source>
</evidence>
<dbReference type="PANTHER" id="PTHR11706:SF33">
    <property type="entry name" value="NATURAL RESISTANCE-ASSOCIATED MACROPHAGE PROTEIN 2"/>
    <property type="match status" value="1"/>
</dbReference>
<dbReference type="RefSeq" id="WP_157732122.1">
    <property type="nucleotide sequence ID" value="NZ_CP018477.1"/>
</dbReference>
<dbReference type="GO" id="GO:0005384">
    <property type="term" value="F:manganese ion transmembrane transporter activity"/>
    <property type="evidence" value="ECO:0007669"/>
    <property type="project" value="TreeGrafter"/>
</dbReference>
<keyword evidence="6 7" id="KW-0472">Membrane</keyword>
<evidence type="ECO:0000256" key="5">
    <source>
        <dbReference type="ARBA" id="ARBA00022989"/>
    </source>
</evidence>
<feature type="transmembrane region" description="Helical" evidence="7">
    <location>
        <begin position="198"/>
        <end position="219"/>
    </location>
</feature>
<dbReference type="GO" id="GO:0034755">
    <property type="term" value="P:iron ion transmembrane transport"/>
    <property type="evidence" value="ECO:0007669"/>
    <property type="project" value="TreeGrafter"/>
</dbReference>
<evidence type="ECO:0000313" key="8">
    <source>
        <dbReference type="EMBL" id="ASV76251.1"/>
    </source>
</evidence>
<feature type="transmembrane region" description="Helical" evidence="7">
    <location>
        <begin position="405"/>
        <end position="423"/>
    </location>
</feature>
<keyword evidence="3 7" id="KW-0812">Transmembrane</keyword>
<keyword evidence="5 7" id="KW-1133">Transmembrane helix</keyword>
<keyword evidence="4" id="KW-0769">Symport</keyword>
<feature type="transmembrane region" description="Helical" evidence="7">
    <location>
        <begin position="371"/>
        <end position="393"/>
    </location>
</feature>
<dbReference type="GO" id="GO:0015086">
    <property type="term" value="F:cadmium ion transmembrane transporter activity"/>
    <property type="evidence" value="ECO:0007669"/>
    <property type="project" value="TreeGrafter"/>
</dbReference>
<gene>
    <name evidence="8" type="ORF">THTE_3650</name>
</gene>
<comment type="subcellular location">
    <subcellularLocation>
        <location evidence="1">Membrane</location>
        <topology evidence="1">Multi-pass membrane protein</topology>
    </subcellularLocation>
</comment>
<evidence type="ECO:0000256" key="4">
    <source>
        <dbReference type="ARBA" id="ARBA00022847"/>
    </source>
</evidence>
<feature type="transmembrane region" description="Helical" evidence="7">
    <location>
        <begin position="272"/>
        <end position="297"/>
    </location>
</feature>
<proteinExistence type="predicted"/>
<keyword evidence="2" id="KW-0813">Transport</keyword>
<feature type="transmembrane region" description="Helical" evidence="7">
    <location>
        <begin position="318"/>
        <end position="337"/>
    </location>
</feature>
<dbReference type="AlphaFoldDB" id="A0A286RJW0"/>
<accession>A0A286RJW0</accession>
<sequence>MTARTPTIPEESKGLPMTAKWDPEKLAQEERFLQELEKKSLWERIRGYAKLTGPAWLQSAMTLGAGSATASVMAGASFGYKLLWVQPLAMFLGVMIFAALAKVVLTTGERPYRAFGRELHPIIPLFWAVGTIVASIIWHFPQYTLAGAAAWDLAQVAQSAIVGKPDPGKTAPVENNQAKQPLPSVSSTGNAPKWLEYVVKYGIALCILAINIFTVWNYGSHTRGIKLYEGFLRWVIRIVILAFLAVVIWTGIRWGELVRGFFGFYVPDTPDGVTVVLGALGAAVGINMTFLYPYSILAKGWGKYHKGLAKWDLFSSMFLPYTIVTSLIIIAMANTIYDGKDVVRTGLQPVQAAAAFSTLLHSDLGRVILDLGFLAMTCGAISTHMVVCGFTWCEMLGLEYTRQRFRLFSLTPAIGILGAGMGYPFWMPILASAICLTMLPLVYLAIFLMANKKSYLGDAVGSGPARWIFNLLLLAAITVTTIGTAVQIKVRVVDPVRKLLNPPAAANQAAPSQEKPKSP</sequence>
<name>A0A286RJW0_9BACT</name>
<dbReference type="PANTHER" id="PTHR11706">
    <property type="entry name" value="SOLUTE CARRIER PROTEIN FAMILY 11 MEMBER"/>
    <property type="match status" value="1"/>
</dbReference>
<feature type="transmembrane region" description="Helical" evidence="7">
    <location>
        <begin position="231"/>
        <end position="252"/>
    </location>
</feature>
<evidence type="ECO:0000256" key="3">
    <source>
        <dbReference type="ARBA" id="ARBA00022692"/>
    </source>
</evidence>
<dbReference type="GO" id="GO:0015293">
    <property type="term" value="F:symporter activity"/>
    <property type="evidence" value="ECO:0007669"/>
    <property type="project" value="UniProtKB-KW"/>
</dbReference>
<protein>
    <submittedName>
        <fullName evidence="8">Manganese transport protein MntH</fullName>
    </submittedName>
</protein>
<reference evidence="8 9" key="1">
    <citation type="journal article" name="Front. Microbiol.">
        <title>Sugar Metabolism of the First Thermophilic Planctomycete Thermogutta terrifontis: Comparative Genomic and Transcriptomic Approaches.</title>
        <authorList>
            <person name="Elcheninov A.G."/>
            <person name="Menzel P."/>
            <person name="Gudbergsdottir S.R."/>
            <person name="Slesarev A.I."/>
            <person name="Kadnikov V.V."/>
            <person name="Krogh A."/>
            <person name="Bonch-Osmolovskaya E.A."/>
            <person name="Peng X."/>
            <person name="Kublanov I.V."/>
        </authorList>
    </citation>
    <scope>NUCLEOTIDE SEQUENCE [LARGE SCALE GENOMIC DNA]</scope>
    <source>
        <strain evidence="8 9">R1</strain>
    </source>
</reference>
<keyword evidence="9" id="KW-1185">Reference proteome</keyword>
<evidence type="ECO:0000256" key="7">
    <source>
        <dbReference type="SAM" id="Phobius"/>
    </source>
</evidence>
<feature type="transmembrane region" description="Helical" evidence="7">
    <location>
        <begin position="429"/>
        <end position="450"/>
    </location>
</feature>
<feature type="transmembrane region" description="Helical" evidence="7">
    <location>
        <begin position="122"/>
        <end position="140"/>
    </location>
</feature>